<dbReference type="Pfam" id="PF13561">
    <property type="entry name" value="adh_short_C2"/>
    <property type="match status" value="1"/>
</dbReference>
<keyword evidence="3" id="KW-0614">Plasmid</keyword>
<dbReference type="Proteomes" id="UP000027180">
    <property type="component" value="Plasmid pRetIE4771e"/>
</dbReference>
<accession>A0A060I989</accession>
<dbReference type="InterPro" id="IPR036291">
    <property type="entry name" value="NAD(P)-bd_dom_sf"/>
</dbReference>
<organism evidence="3 4">
    <name type="scientific">Rhizobium etli bv. mimosae str. IE4771</name>
    <dbReference type="NCBI Taxonomy" id="1432050"/>
    <lineage>
        <taxon>Bacteria</taxon>
        <taxon>Pseudomonadati</taxon>
        <taxon>Pseudomonadota</taxon>
        <taxon>Alphaproteobacteria</taxon>
        <taxon>Hyphomicrobiales</taxon>
        <taxon>Rhizobiaceae</taxon>
        <taxon>Rhizobium/Agrobacterium group</taxon>
        <taxon>Rhizobium</taxon>
    </lineage>
</organism>
<dbReference type="AlphaFoldDB" id="A0A060I989"/>
<dbReference type="FunFam" id="3.40.50.720:FF:000173">
    <property type="entry name" value="3-oxoacyl-[acyl-carrier protein] reductase"/>
    <property type="match status" value="1"/>
</dbReference>
<evidence type="ECO:0000313" key="3">
    <source>
        <dbReference type="EMBL" id="AIC31513.1"/>
    </source>
</evidence>
<evidence type="ECO:0000313" key="4">
    <source>
        <dbReference type="Proteomes" id="UP000027180"/>
    </source>
</evidence>
<geneLocation type="plasmid" evidence="3 4">
    <name>pRetIE4771e</name>
</geneLocation>
<dbReference type="KEGG" id="rei:IE4771_PE00289"/>
<dbReference type="Gene3D" id="3.40.50.720">
    <property type="entry name" value="NAD(P)-binding Rossmann-like Domain"/>
    <property type="match status" value="1"/>
</dbReference>
<dbReference type="GO" id="GO:0004316">
    <property type="term" value="F:3-oxoacyl-[acyl-carrier-protein] reductase (NADPH) activity"/>
    <property type="evidence" value="ECO:0007669"/>
    <property type="project" value="UniProtKB-EC"/>
</dbReference>
<dbReference type="PRINTS" id="PR00080">
    <property type="entry name" value="SDRFAMILY"/>
</dbReference>
<dbReference type="GO" id="GO:0030497">
    <property type="term" value="P:fatty acid elongation"/>
    <property type="evidence" value="ECO:0007669"/>
    <property type="project" value="TreeGrafter"/>
</dbReference>
<keyword evidence="2 3" id="KW-0560">Oxidoreductase</keyword>
<reference evidence="3 4" key="1">
    <citation type="submission" date="2013-12" db="EMBL/GenBank/DDBJ databases">
        <title>Complete genome sequence of Rhizobium etli bv. mimosae IE4771.</title>
        <authorList>
            <person name="Bustos P."/>
            <person name="Santamaria R.I."/>
            <person name="Lozano L."/>
            <person name="Ormeno-Orrillo E."/>
            <person name="Rogel M.A."/>
            <person name="Romero D."/>
            <person name="Cevallos M.A."/>
            <person name="Martinez-Romero E."/>
            <person name="Gonzalez V."/>
        </authorList>
    </citation>
    <scope>NUCLEOTIDE SEQUENCE [LARGE SCALE GENOMIC DNA]</scope>
    <source>
        <strain evidence="3 4">IE4771</strain>
        <plasmid evidence="4">Plasmid pRetIE4771e</plasmid>
    </source>
</reference>
<gene>
    <name evidence="3" type="primary">fabG-4</name>
    <name evidence="3" type="ORF">IE4771_PE00289</name>
</gene>
<dbReference type="RefSeq" id="WP_040112791.1">
    <property type="nucleotide sequence ID" value="NZ_CP006991.1"/>
</dbReference>
<dbReference type="PANTHER" id="PTHR42760">
    <property type="entry name" value="SHORT-CHAIN DEHYDROGENASES/REDUCTASES FAMILY MEMBER"/>
    <property type="match status" value="1"/>
</dbReference>
<name>A0A060I989_RHIET</name>
<dbReference type="OrthoDB" id="9779623at2"/>
<dbReference type="SUPFAM" id="SSF51735">
    <property type="entry name" value="NAD(P)-binding Rossmann-fold domains"/>
    <property type="match status" value="1"/>
</dbReference>
<proteinExistence type="inferred from homology"/>
<dbReference type="PRINTS" id="PR00081">
    <property type="entry name" value="GDHRDH"/>
</dbReference>
<evidence type="ECO:0000256" key="2">
    <source>
        <dbReference type="ARBA" id="ARBA00023002"/>
    </source>
</evidence>
<sequence>MSADGSPHVAVISGGTTGIGLATAFRLLKAGHRVAVFSHGRESVVAAGAALAEAFGPERSIARQVDLREPVAVEQFFGEVADVWGPPEILVCNAGISPKGPDGPVYVSDLALEEWNDVLTVNLTGTMLCCRAVLLAMKEKGYGRIILVGSLAGRTRPRIAGPSYVASKAALSGFSRVLVAQYGPCGITSNVVAPGRILTPLTGSPENKTNIEALARIPAGRLGSPDDVAAVIAFLASEDAGFVNGAIIDVNGGEFAPS</sequence>
<comment type="similarity">
    <text evidence="1">Belongs to the short-chain dehydrogenases/reductases (SDR) family.</text>
</comment>
<dbReference type="EC" id="1.1.1.100" evidence="3"/>
<dbReference type="EMBL" id="CP006991">
    <property type="protein sequence ID" value="AIC31513.1"/>
    <property type="molecule type" value="Genomic_DNA"/>
</dbReference>
<evidence type="ECO:0000256" key="1">
    <source>
        <dbReference type="ARBA" id="ARBA00006484"/>
    </source>
</evidence>
<dbReference type="NCBIfam" id="NF009466">
    <property type="entry name" value="PRK12826.1-2"/>
    <property type="match status" value="1"/>
</dbReference>
<dbReference type="PANTHER" id="PTHR42760:SF40">
    <property type="entry name" value="3-OXOACYL-[ACYL-CARRIER-PROTEIN] REDUCTASE, CHLOROPLASTIC"/>
    <property type="match status" value="1"/>
</dbReference>
<dbReference type="InterPro" id="IPR002347">
    <property type="entry name" value="SDR_fam"/>
</dbReference>
<dbReference type="HOGENOM" id="CLU_010194_1_2_5"/>
<protein>
    <submittedName>
        <fullName evidence="3">3-oxoacyl-(Acyl-carrier-protein) reductase 4</fullName>
        <ecNumber evidence="3">1.1.1.100</ecNumber>
    </submittedName>
</protein>